<gene>
    <name evidence="4" type="ORF">UFOPK2683_01678</name>
</gene>
<feature type="domain" description="Hydantoinase A/oxoprolinase" evidence="1">
    <location>
        <begin position="207"/>
        <end position="493"/>
    </location>
</feature>
<feature type="domain" description="Hydantoinase/oxoprolinase N-terminal" evidence="2">
    <location>
        <begin position="4"/>
        <end position="185"/>
    </location>
</feature>
<dbReference type="PANTHER" id="PTHR11365:SF23">
    <property type="entry name" value="HYPOTHETICAL 5-OXOPROLINASE (EUROFUNG)-RELATED"/>
    <property type="match status" value="1"/>
</dbReference>
<dbReference type="GO" id="GO:0017168">
    <property type="term" value="F:5-oxoprolinase (ATP-hydrolyzing) activity"/>
    <property type="evidence" value="ECO:0007669"/>
    <property type="project" value="TreeGrafter"/>
</dbReference>
<dbReference type="InterPro" id="IPR008040">
    <property type="entry name" value="Hydant_A_N"/>
</dbReference>
<evidence type="ECO:0000259" key="3">
    <source>
        <dbReference type="Pfam" id="PF19278"/>
    </source>
</evidence>
<dbReference type="InterPro" id="IPR049517">
    <property type="entry name" value="ACX-like_C"/>
</dbReference>
<dbReference type="Pfam" id="PF01968">
    <property type="entry name" value="Hydantoinase_A"/>
    <property type="match status" value="1"/>
</dbReference>
<dbReference type="EMBL" id="CAEZYK010000159">
    <property type="protein sequence ID" value="CAB4737618.1"/>
    <property type="molecule type" value="Genomic_DNA"/>
</dbReference>
<evidence type="ECO:0000259" key="1">
    <source>
        <dbReference type="Pfam" id="PF01968"/>
    </source>
</evidence>
<dbReference type="InterPro" id="IPR002821">
    <property type="entry name" value="Hydantoinase_A"/>
</dbReference>
<dbReference type="InterPro" id="IPR045079">
    <property type="entry name" value="Oxoprolinase-like"/>
</dbReference>
<protein>
    <submittedName>
        <fullName evidence="4">Unannotated protein</fullName>
    </submittedName>
</protein>
<name>A0A6J6SSH5_9ZZZZ</name>
<dbReference type="GO" id="GO:0005829">
    <property type="term" value="C:cytosol"/>
    <property type="evidence" value="ECO:0007669"/>
    <property type="project" value="TreeGrafter"/>
</dbReference>
<dbReference type="PANTHER" id="PTHR11365">
    <property type="entry name" value="5-OXOPROLINASE RELATED"/>
    <property type="match status" value="1"/>
</dbReference>
<accession>A0A6J6SSH5</accession>
<dbReference type="AlphaFoldDB" id="A0A6J6SSH5"/>
<dbReference type="Pfam" id="PF05378">
    <property type="entry name" value="Hydant_A_N"/>
    <property type="match status" value="1"/>
</dbReference>
<reference evidence="4" key="1">
    <citation type="submission" date="2020-05" db="EMBL/GenBank/DDBJ databases">
        <authorList>
            <person name="Chiriac C."/>
            <person name="Salcher M."/>
            <person name="Ghai R."/>
            <person name="Kavagutti S V."/>
        </authorList>
    </citation>
    <scope>NUCLEOTIDE SEQUENCE</scope>
</reference>
<organism evidence="4">
    <name type="scientific">freshwater metagenome</name>
    <dbReference type="NCBI Taxonomy" id="449393"/>
    <lineage>
        <taxon>unclassified sequences</taxon>
        <taxon>metagenomes</taxon>
        <taxon>ecological metagenomes</taxon>
    </lineage>
</organism>
<proteinExistence type="predicted"/>
<dbReference type="GO" id="GO:0006749">
    <property type="term" value="P:glutathione metabolic process"/>
    <property type="evidence" value="ECO:0007669"/>
    <property type="project" value="TreeGrafter"/>
</dbReference>
<feature type="domain" description="Acetophenone carboxylase-like C-terminal" evidence="3">
    <location>
        <begin position="511"/>
        <end position="679"/>
    </location>
</feature>
<evidence type="ECO:0000313" key="4">
    <source>
        <dbReference type="EMBL" id="CAB4737618.1"/>
    </source>
</evidence>
<sequence>MGYRVGVDVGGTFTDLICITPNGDVVLDKTPTTLENQSVGVMVGLGQLAEQFNLSREEFCSELDIFVHGTTTADNTMIEMNGAATGLLVTEGHRDEIEMRRVHKEKIWDPSYPAPTPIAKRRARIAIPERMDSTGSILLPLDEEALRVGTRRLRALGVESVAIMFLFSYVNPQHELRAAQIVREEFPDVAHISLSHDVMSRGPEFERVSTTLVNAYVAPRISSYIDQLKTSLLEAKYTGPLLIMQSTGGVMPPDYVAKRAVSLLGSGPTGGVMGSALAAQAAEILDFVSVDMGGTSFDVCLVRGGRPEIKTDWNWRYRYYIGLPMVDVQSVGAGGGSIARVRQGALLVGPESAGSNPGPVCYQRGGIRPTVTDADAVLGYLPLTSFANGRMKLDVDGARAAIEREVAEPLKIDATEAAWGIERIVNSNMANETRRVLASHGADPRMLSMIAYGGNGAVHAWAIAQELGIKQVVIPKAAPAFSALGVLIADYVIDIVRAYVIPLAQIDLNRVESLIRDLHAEVDQEIAPLGLSSDDIDLGVYAQMCYPGQNFDMSVPLSSETKIEDATLIDLAERFHDQHEAERGFAFKAQAPILRGVRLAARGYTPKPDRLAEMGVVSDASKAQSGTRAAYFGDGFIDTPVYEGRQLGAGAKIAGPALIEEPFTVVVVPPGGSIVIDESGNYLLKLK</sequence>
<dbReference type="Pfam" id="PF19278">
    <property type="entry name" value="Hydant_A_C"/>
    <property type="match status" value="1"/>
</dbReference>
<evidence type="ECO:0000259" key="2">
    <source>
        <dbReference type="Pfam" id="PF05378"/>
    </source>
</evidence>